<accession>A0A1X7I2N6</accession>
<dbReference type="SUPFAM" id="SSF52833">
    <property type="entry name" value="Thioredoxin-like"/>
    <property type="match status" value="1"/>
</dbReference>
<dbReference type="InterPro" id="IPR036249">
    <property type="entry name" value="Thioredoxin-like_sf"/>
</dbReference>
<dbReference type="EMBL" id="FXAU01000001">
    <property type="protein sequence ID" value="SMG08611.1"/>
    <property type="molecule type" value="Genomic_DNA"/>
</dbReference>
<dbReference type="PANTHER" id="PTHR13887:SF41">
    <property type="entry name" value="THIOREDOXIN SUPERFAMILY PROTEIN"/>
    <property type="match status" value="1"/>
</dbReference>
<name>A0A1X7I2N6_9SPHI</name>
<dbReference type="CDD" id="cd03024">
    <property type="entry name" value="DsbA_FrnE"/>
    <property type="match status" value="1"/>
</dbReference>
<evidence type="ECO:0000313" key="2">
    <source>
        <dbReference type="EMBL" id="SMG08611.1"/>
    </source>
</evidence>
<feature type="domain" description="DSBA-like thioredoxin" evidence="1">
    <location>
        <begin position="7"/>
        <end position="208"/>
    </location>
</feature>
<organism evidence="2 3">
    <name type="scientific">Sphingobacterium psychroaquaticum</name>
    <dbReference type="NCBI Taxonomy" id="561061"/>
    <lineage>
        <taxon>Bacteria</taxon>
        <taxon>Pseudomonadati</taxon>
        <taxon>Bacteroidota</taxon>
        <taxon>Sphingobacteriia</taxon>
        <taxon>Sphingobacteriales</taxon>
        <taxon>Sphingobacteriaceae</taxon>
        <taxon>Sphingobacterium</taxon>
    </lineage>
</organism>
<dbReference type="Pfam" id="PF01323">
    <property type="entry name" value="DSBA"/>
    <property type="match status" value="1"/>
</dbReference>
<evidence type="ECO:0000259" key="1">
    <source>
        <dbReference type="Pfam" id="PF01323"/>
    </source>
</evidence>
<dbReference type="RefSeq" id="WP_085471274.1">
    <property type="nucleotide sequence ID" value="NZ_FXAU01000001.1"/>
</dbReference>
<keyword evidence="3" id="KW-1185">Reference proteome</keyword>
<dbReference type="STRING" id="561061.SAMN05660862_0390"/>
<dbReference type="Proteomes" id="UP000192980">
    <property type="component" value="Unassembled WGS sequence"/>
</dbReference>
<dbReference type="Gene3D" id="3.40.30.10">
    <property type="entry name" value="Glutaredoxin"/>
    <property type="match status" value="1"/>
</dbReference>
<reference evidence="2 3" key="1">
    <citation type="submission" date="2017-04" db="EMBL/GenBank/DDBJ databases">
        <authorList>
            <person name="Afonso C.L."/>
            <person name="Miller P.J."/>
            <person name="Scott M.A."/>
            <person name="Spackman E."/>
            <person name="Goraichik I."/>
            <person name="Dimitrov K.M."/>
            <person name="Suarez D.L."/>
            <person name="Swayne D.E."/>
        </authorList>
    </citation>
    <scope>NUCLEOTIDE SEQUENCE [LARGE SCALE GENOMIC DNA]</scope>
    <source>
        <strain evidence="2 3">DSM 22418</strain>
    </source>
</reference>
<dbReference type="GO" id="GO:0016491">
    <property type="term" value="F:oxidoreductase activity"/>
    <property type="evidence" value="ECO:0007669"/>
    <property type="project" value="InterPro"/>
</dbReference>
<evidence type="ECO:0000313" key="3">
    <source>
        <dbReference type="Proteomes" id="UP000192980"/>
    </source>
</evidence>
<dbReference type="PANTHER" id="PTHR13887">
    <property type="entry name" value="GLUTATHIONE S-TRANSFERASE KAPPA"/>
    <property type="match status" value="1"/>
</dbReference>
<keyword evidence="2" id="KW-0413">Isomerase</keyword>
<dbReference type="AlphaFoldDB" id="A0A1X7I2N6"/>
<dbReference type="InterPro" id="IPR001853">
    <property type="entry name" value="DSBA-like_thioredoxin_dom"/>
</dbReference>
<proteinExistence type="predicted"/>
<sequence>MEKKMKIEVWSDVMCPFCYIGKRRYEASLADLPFADQIELEWKSYQLNPTLETNLDITTYDYLAENKGMSVAQAKAMTAQVAEMAKTVGLDYDFDKAVVANSFRAHEFSHFAKTFGKQDEAEELLFKAYFTEGKNVDDIGVLQELAAALGLDTAGLAKALEAGQYRDAVREDLYEAQQLGVRGVPFFVYNRKYAISGAQDVDVFKQTMEKAFTEWRKENPASPFEVIEGPSCGPGGCE</sequence>
<gene>
    <name evidence="2" type="ORF">SAMN05660862_0390</name>
</gene>
<protein>
    <submittedName>
        <fullName evidence="2">Protein disulfide-isomerase</fullName>
    </submittedName>
</protein>
<dbReference type="GO" id="GO:0016853">
    <property type="term" value="F:isomerase activity"/>
    <property type="evidence" value="ECO:0007669"/>
    <property type="project" value="UniProtKB-KW"/>
</dbReference>